<dbReference type="Gene3D" id="1.10.10.10">
    <property type="entry name" value="Winged helix-like DNA-binding domain superfamily/Winged helix DNA-binding domain"/>
    <property type="match status" value="1"/>
</dbReference>
<evidence type="ECO:0000256" key="3">
    <source>
        <dbReference type="ARBA" id="ARBA00023163"/>
    </source>
</evidence>
<sequence>MNALSDALTTSWLFHQLYSRKIGESASRYGVSKTEADILLFLCNNPGFDTARDIVNIRGIAKSYVSKSIEILVQKQYLTTSVDRRDRRITHLRLTEEANAALTDLRKTQEEIFALITQKIPEERKKEVNLAFRQITENIKEALEK</sequence>
<dbReference type="Proteomes" id="UP001600941">
    <property type="component" value="Unassembled WGS sequence"/>
</dbReference>
<name>A0ABQ0C0X4_9FIRM</name>
<keyword evidence="3" id="KW-0804">Transcription</keyword>
<proteinExistence type="predicted"/>
<keyword evidence="7" id="KW-1185">Reference proteome</keyword>
<keyword evidence="4" id="KW-0175">Coiled coil</keyword>
<evidence type="ECO:0000313" key="7">
    <source>
        <dbReference type="Proteomes" id="UP001600941"/>
    </source>
</evidence>
<dbReference type="InterPro" id="IPR036388">
    <property type="entry name" value="WH-like_DNA-bd_sf"/>
</dbReference>
<accession>A0ABQ0C0X4</accession>
<dbReference type="SUPFAM" id="SSF46785">
    <property type="entry name" value="Winged helix' DNA-binding domain"/>
    <property type="match status" value="1"/>
</dbReference>
<dbReference type="InterPro" id="IPR000835">
    <property type="entry name" value="HTH_MarR-typ"/>
</dbReference>
<reference evidence="6 7" key="1">
    <citation type="submission" date="2024-04" db="EMBL/GenBank/DDBJ databases">
        <title>Defined microbial consortia suppress multidrug-resistant proinflammatory Enterobacteriaceae via ecological control.</title>
        <authorList>
            <person name="Furuichi M."/>
            <person name="Kawaguchi T."/>
            <person name="Pust M."/>
            <person name="Yasuma K."/>
            <person name="Plichta D."/>
            <person name="Hasegawa N."/>
            <person name="Ohya T."/>
            <person name="Bhattarai S."/>
            <person name="Sasajima S."/>
            <person name="Aoto Y."/>
            <person name="Tuganbaev T."/>
            <person name="Yaginuma M."/>
            <person name="Ueda M."/>
            <person name="Okahashi N."/>
            <person name="Amafuji K."/>
            <person name="Kiridooshi Y."/>
            <person name="Sugita K."/>
            <person name="Strazar M."/>
            <person name="Skelly A."/>
            <person name="Suda W."/>
            <person name="Hattori M."/>
            <person name="Nakamoto N."/>
            <person name="Caballero S."/>
            <person name="Norman J."/>
            <person name="Olle B."/>
            <person name="Tanoue T."/>
            <person name="Arita M."/>
            <person name="Bucci V."/>
            <person name="Atarashi K."/>
            <person name="Xavier R."/>
            <person name="Honda K."/>
        </authorList>
    </citation>
    <scope>NUCLEOTIDE SEQUENCE [LARGE SCALE GENOMIC DNA]</scope>
    <source>
        <strain evidence="7">k34-0107-D12</strain>
    </source>
</reference>
<gene>
    <name evidence="6" type="ORF">K340107D12_52570</name>
</gene>
<evidence type="ECO:0000256" key="1">
    <source>
        <dbReference type="ARBA" id="ARBA00023015"/>
    </source>
</evidence>
<evidence type="ECO:0000313" key="6">
    <source>
        <dbReference type="EMBL" id="GAA6502441.1"/>
    </source>
</evidence>
<dbReference type="SMART" id="SM00347">
    <property type="entry name" value="HTH_MARR"/>
    <property type="match status" value="1"/>
</dbReference>
<feature type="coiled-coil region" evidence="4">
    <location>
        <begin position="91"/>
        <end position="145"/>
    </location>
</feature>
<protein>
    <recommendedName>
        <fullName evidence="5">HTH marR-type domain-containing protein</fullName>
    </recommendedName>
</protein>
<evidence type="ECO:0000256" key="4">
    <source>
        <dbReference type="SAM" id="Coils"/>
    </source>
</evidence>
<dbReference type="Pfam" id="PF12802">
    <property type="entry name" value="MarR_2"/>
    <property type="match status" value="1"/>
</dbReference>
<keyword evidence="2" id="KW-0238">DNA-binding</keyword>
<feature type="domain" description="HTH marR-type" evidence="5">
    <location>
        <begin position="1"/>
        <end position="137"/>
    </location>
</feature>
<dbReference type="PROSITE" id="PS50995">
    <property type="entry name" value="HTH_MARR_2"/>
    <property type="match status" value="1"/>
</dbReference>
<dbReference type="RefSeq" id="WP_158587381.1">
    <property type="nucleotide sequence ID" value="NZ_AP031413.1"/>
</dbReference>
<comment type="caution">
    <text evidence="6">The sequence shown here is derived from an EMBL/GenBank/DDBJ whole genome shotgun (WGS) entry which is preliminary data.</text>
</comment>
<dbReference type="PANTHER" id="PTHR42756">
    <property type="entry name" value="TRANSCRIPTIONAL REGULATOR, MARR"/>
    <property type="match status" value="1"/>
</dbReference>
<evidence type="ECO:0000256" key="2">
    <source>
        <dbReference type="ARBA" id="ARBA00023125"/>
    </source>
</evidence>
<dbReference type="EMBL" id="BAABZQ010000001">
    <property type="protein sequence ID" value="GAA6502441.1"/>
    <property type="molecule type" value="Genomic_DNA"/>
</dbReference>
<keyword evidence="1" id="KW-0805">Transcription regulation</keyword>
<dbReference type="PANTHER" id="PTHR42756:SF1">
    <property type="entry name" value="TRANSCRIPTIONAL REPRESSOR OF EMRAB OPERON"/>
    <property type="match status" value="1"/>
</dbReference>
<dbReference type="InterPro" id="IPR036390">
    <property type="entry name" value="WH_DNA-bd_sf"/>
</dbReference>
<evidence type="ECO:0000259" key="5">
    <source>
        <dbReference type="PROSITE" id="PS50995"/>
    </source>
</evidence>
<organism evidence="6 7">
    <name type="scientific">Blautia parvula</name>
    <dbReference type="NCBI Taxonomy" id="2877527"/>
    <lineage>
        <taxon>Bacteria</taxon>
        <taxon>Bacillati</taxon>
        <taxon>Bacillota</taxon>
        <taxon>Clostridia</taxon>
        <taxon>Lachnospirales</taxon>
        <taxon>Lachnospiraceae</taxon>
        <taxon>Blautia</taxon>
    </lineage>
</organism>